<sequence>MGIMTEYFAAATDDVAASALRFPGGPSTSGDGDPARFDTVVVPAVDPFVQLAGFAQALTGRPYGEITANPRHGTLVGSSGDEGPWIVAVTDELTKELAAATPDRIARATRDWLRESEPPAPPRRLASAVLQLAELAGRAVAGGRALYCWTSLSGSR</sequence>
<dbReference type="EMBL" id="BAAANL010000008">
    <property type="protein sequence ID" value="GAA1872707.1"/>
    <property type="molecule type" value="Genomic_DNA"/>
</dbReference>
<reference evidence="2" key="1">
    <citation type="journal article" date="2019" name="Int. J. Syst. Evol. Microbiol.">
        <title>The Global Catalogue of Microorganisms (GCM) 10K type strain sequencing project: providing services to taxonomists for standard genome sequencing and annotation.</title>
        <authorList>
            <consortium name="The Broad Institute Genomics Platform"/>
            <consortium name="The Broad Institute Genome Sequencing Center for Infectious Disease"/>
            <person name="Wu L."/>
            <person name="Ma J."/>
        </authorList>
    </citation>
    <scope>NUCLEOTIDE SEQUENCE [LARGE SCALE GENOMIC DNA]</scope>
    <source>
        <strain evidence="2">JCM 14326</strain>
    </source>
</reference>
<dbReference type="Proteomes" id="UP001501094">
    <property type="component" value="Unassembled WGS sequence"/>
</dbReference>
<gene>
    <name evidence="1" type="ORF">GCM10009751_35110</name>
</gene>
<dbReference type="RefSeq" id="WP_344105463.1">
    <property type="nucleotide sequence ID" value="NZ_BAAANL010000008.1"/>
</dbReference>
<evidence type="ECO:0000313" key="2">
    <source>
        <dbReference type="Proteomes" id="UP001501094"/>
    </source>
</evidence>
<name>A0ABP4ZUS8_9MICO</name>
<accession>A0ABP4ZUS8</accession>
<proteinExistence type="predicted"/>
<evidence type="ECO:0000313" key="1">
    <source>
        <dbReference type="EMBL" id="GAA1872707.1"/>
    </source>
</evidence>
<protein>
    <submittedName>
        <fullName evidence="1">Uncharacterized protein</fullName>
    </submittedName>
</protein>
<keyword evidence="2" id="KW-1185">Reference proteome</keyword>
<comment type="caution">
    <text evidence="1">The sequence shown here is derived from an EMBL/GenBank/DDBJ whole genome shotgun (WGS) entry which is preliminary data.</text>
</comment>
<organism evidence="1 2">
    <name type="scientific">Myceligenerans crystallogenes</name>
    <dbReference type="NCBI Taxonomy" id="316335"/>
    <lineage>
        <taxon>Bacteria</taxon>
        <taxon>Bacillati</taxon>
        <taxon>Actinomycetota</taxon>
        <taxon>Actinomycetes</taxon>
        <taxon>Micrococcales</taxon>
        <taxon>Promicromonosporaceae</taxon>
        <taxon>Myceligenerans</taxon>
    </lineage>
</organism>